<evidence type="ECO:0000256" key="5">
    <source>
        <dbReference type="ARBA" id="ARBA00022960"/>
    </source>
</evidence>
<evidence type="ECO:0000256" key="6">
    <source>
        <dbReference type="ARBA" id="ARBA00022989"/>
    </source>
</evidence>
<evidence type="ECO:0000256" key="3">
    <source>
        <dbReference type="ARBA" id="ARBA00022475"/>
    </source>
</evidence>
<feature type="transmembrane region" description="Helical" evidence="8">
    <location>
        <begin position="65"/>
        <end position="81"/>
    </location>
</feature>
<keyword evidence="6 8" id="KW-1133">Transmembrane helix</keyword>
<dbReference type="GO" id="GO:0008360">
    <property type="term" value="P:regulation of cell shape"/>
    <property type="evidence" value="ECO:0007669"/>
    <property type="project" value="UniProtKB-KW"/>
</dbReference>
<evidence type="ECO:0000256" key="7">
    <source>
        <dbReference type="ARBA" id="ARBA00023136"/>
    </source>
</evidence>
<feature type="transmembrane region" description="Helical" evidence="8">
    <location>
        <begin position="155"/>
        <end position="173"/>
    </location>
</feature>
<evidence type="ECO:0000256" key="8">
    <source>
        <dbReference type="SAM" id="Phobius"/>
    </source>
</evidence>
<gene>
    <name evidence="9" type="ORF">BILFYP9_02456</name>
</gene>
<dbReference type="AlphaFoldDB" id="A0A6N2VGM0"/>
<accession>A0A6N2VGM0</accession>
<evidence type="ECO:0000313" key="9">
    <source>
        <dbReference type="EMBL" id="VYT26186.1"/>
    </source>
</evidence>
<organism evidence="9">
    <name type="scientific">Bacteroides intestinalis</name>
    <dbReference type="NCBI Taxonomy" id="329854"/>
    <lineage>
        <taxon>Bacteria</taxon>
        <taxon>Pseudomonadati</taxon>
        <taxon>Bacteroidota</taxon>
        <taxon>Bacteroidia</taxon>
        <taxon>Bacteroidales</taxon>
        <taxon>Bacteroidaceae</taxon>
        <taxon>Bacteroides</taxon>
    </lineage>
</organism>
<reference evidence="9" key="1">
    <citation type="submission" date="2019-11" db="EMBL/GenBank/DDBJ databases">
        <authorList>
            <person name="Feng L."/>
        </authorList>
    </citation>
    <scope>NUCLEOTIDE SEQUENCE</scope>
    <source>
        <strain evidence="9">BintestinalisLFYP9</strain>
    </source>
</reference>
<evidence type="ECO:0000256" key="1">
    <source>
        <dbReference type="ARBA" id="ARBA00004651"/>
    </source>
</evidence>
<keyword evidence="4 8" id="KW-0812">Transmembrane</keyword>
<feature type="transmembrane region" description="Helical" evidence="8">
    <location>
        <begin position="22"/>
        <end position="53"/>
    </location>
</feature>
<comment type="subcellular location">
    <subcellularLocation>
        <location evidence="1">Cell membrane</location>
        <topology evidence="1">Multi-pass membrane protein</topology>
    </subcellularLocation>
</comment>
<keyword evidence="3" id="KW-1003">Cell membrane</keyword>
<dbReference type="GO" id="GO:0005886">
    <property type="term" value="C:plasma membrane"/>
    <property type="evidence" value="ECO:0007669"/>
    <property type="project" value="UniProtKB-SubCell"/>
</dbReference>
<dbReference type="NCBIfam" id="TIGR03426">
    <property type="entry name" value="shape_MreD"/>
    <property type="match status" value="1"/>
</dbReference>
<feature type="transmembrane region" description="Helical" evidence="8">
    <location>
        <begin position="126"/>
        <end position="149"/>
    </location>
</feature>
<feature type="transmembrane region" description="Helical" evidence="8">
    <location>
        <begin position="87"/>
        <end position="106"/>
    </location>
</feature>
<dbReference type="EMBL" id="CACRSU010000024">
    <property type="protein sequence ID" value="VYT26186.1"/>
    <property type="molecule type" value="Genomic_DNA"/>
</dbReference>
<dbReference type="InterPro" id="IPR007227">
    <property type="entry name" value="Cell_shape_determining_MreD"/>
</dbReference>
<comment type="similarity">
    <text evidence="2">Belongs to the MreD family.</text>
</comment>
<sequence>MSIINCQLSIKKTLVLNYLHKIGWFVGLVLLQVLILNNVHIAGYATPFLYIYLILKFESEMPRNALMLWAFFLGLTVDIFSDTPGMNAAATVALAFLRPTFLRLFVPRDTFENIVPSIKSMGIVPFLKYLVVSVFIHHAILLTIEFFSFAHIGTLLLRIVASTLLTVTCIMAIEGVKKK</sequence>
<evidence type="ECO:0000256" key="2">
    <source>
        <dbReference type="ARBA" id="ARBA00007776"/>
    </source>
</evidence>
<name>A0A6N2VGM0_9BACE</name>
<keyword evidence="5" id="KW-0133">Cell shape</keyword>
<keyword evidence="7 8" id="KW-0472">Membrane</keyword>
<proteinExistence type="inferred from homology"/>
<evidence type="ECO:0000256" key="4">
    <source>
        <dbReference type="ARBA" id="ARBA00022692"/>
    </source>
</evidence>
<protein>
    <submittedName>
        <fullName evidence="9">Uncharacterized protein</fullName>
    </submittedName>
</protein>